<proteinExistence type="predicted"/>
<dbReference type="EMBL" id="PPEA01000542">
    <property type="protein sequence ID" value="PQM46120.1"/>
    <property type="molecule type" value="Genomic_DNA"/>
</dbReference>
<dbReference type="InterPro" id="IPR009057">
    <property type="entry name" value="Homeodomain-like_sf"/>
</dbReference>
<dbReference type="SUPFAM" id="SSF48498">
    <property type="entry name" value="Tetracyclin repressor-like, C-terminal domain"/>
    <property type="match status" value="1"/>
</dbReference>
<dbReference type="Gene3D" id="1.10.357.10">
    <property type="entry name" value="Tetracycline Repressor, domain 2"/>
    <property type="match status" value="1"/>
</dbReference>
<evidence type="ECO:0000313" key="7">
    <source>
        <dbReference type="Proteomes" id="UP000238296"/>
    </source>
</evidence>
<feature type="DNA-binding region" description="H-T-H motif" evidence="4">
    <location>
        <begin position="110"/>
        <end position="129"/>
    </location>
</feature>
<dbReference type="Proteomes" id="UP000238296">
    <property type="component" value="Unassembled WGS sequence"/>
</dbReference>
<accession>A0A2S8BHG0</accession>
<evidence type="ECO:0000259" key="5">
    <source>
        <dbReference type="PROSITE" id="PS50977"/>
    </source>
</evidence>
<dbReference type="InterPro" id="IPR001647">
    <property type="entry name" value="HTH_TetR"/>
</dbReference>
<dbReference type="Pfam" id="PF13305">
    <property type="entry name" value="TetR_C_33"/>
    <property type="match status" value="1"/>
</dbReference>
<dbReference type="PANTHER" id="PTHR30055">
    <property type="entry name" value="HTH-TYPE TRANSCRIPTIONAL REGULATOR RUTR"/>
    <property type="match status" value="1"/>
</dbReference>
<evidence type="ECO:0000256" key="3">
    <source>
        <dbReference type="ARBA" id="ARBA00023163"/>
    </source>
</evidence>
<feature type="domain" description="HTH tetR-type" evidence="5">
    <location>
        <begin position="87"/>
        <end position="147"/>
    </location>
</feature>
<sequence length="280" mass="29681">MTCVDGVSLGKWALSSTHTRRPWRASMIASGEPAQRAPTITTSKSSTSPSWVLPVVSMPRPVELINGQILARLMAMSTERSRPYHHGDLVRAAIEGAVEEVNTVGVGAVSMRRIARRAGVSHAALAYQFGDKTGIFTAVAAEGFRLQAKTIGGVATGPDGFLSGGQAYVQFAVTHPGYFEVMFRPYLYRADDPALVAAREAAFDLLYGSARASLQAQRKAAVSDDDVLGVAMAGWSIAHGFATLLLTANLPERLQNDPAASVGLLMQGVVTLGDLVRGRA</sequence>
<keyword evidence="1" id="KW-0805">Transcription regulation</keyword>
<dbReference type="SUPFAM" id="SSF46689">
    <property type="entry name" value="Homeodomain-like"/>
    <property type="match status" value="1"/>
</dbReference>
<dbReference type="GO" id="GO:0000976">
    <property type="term" value="F:transcription cis-regulatory region binding"/>
    <property type="evidence" value="ECO:0007669"/>
    <property type="project" value="TreeGrafter"/>
</dbReference>
<dbReference type="InterPro" id="IPR036271">
    <property type="entry name" value="Tet_transcr_reg_TetR-rel_C_sf"/>
</dbReference>
<dbReference type="InterPro" id="IPR050109">
    <property type="entry name" value="HTH-type_TetR-like_transc_reg"/>
</dbReference>
<gene>
    <name evidence="6" type="primary">betI_9</name>
    <name evidence="6" type="ORF">C1Y40_03715</name>
</gene>
<evidence type="ECO:0000256" key="4">
    <source>
        <dbReference type="PROSITE-ProRule" id="PRU00335"/>
    </source>
</evidence>
<keyword evidence="2 4" id="KW-0238">DNA-binding</keyword>
<evidence type="ECO:0000256" key="1">
    <source>
        <dbReference type="ARBA" id="ARBA00023015"/>
    </source>
</evidence>
<evidence type="ECO:0000313" key="6">
    <source>
        <dbReference type="EMBL" id="PQM46120.1"/>
    </source>
</evidence>
<dbReference type="PROSITE" id="PS50977">
    <property type="entry name" value="HTH_TETR_2"/>
    <property type="match status" value="1"/>
</dbReference>
<dbReference type="Pfam" id="PF00440">
    <property type="entry name" value="TetR_N"/>
    <property type="match status" value="1"/>
</dbReference>
<dbReference type="InterPro" id="IPR025996">
    <property type="entry name" value="MT1864/Rv1816-like_C"/>
</dbReference>
<protein>
    <submittedName>
        <fullName evidence="6">HTH-type transcriptional regulator BetI</fullName>
    </submittedName>
</protein>
<evidence type="ECO:0000256" key="2">
    <source>
        <dbReference type="ARBA" id="ARBA00023125"/>
    </source>
</evidence>
<name>A0A2S8BHG0_9MYCO</name>
<organism evidence="6 7">
    <name type="scientific">Mycobacterium talmoniae</name>
    <dbReference type="NCBI Taxonomy" id="1858794"/>
    <lineage>
        <taxon>Bacteria</taxon>
        <taxon>Bacillati</taxon>
        <taxon>Actinomycetota</taxon>
        <taxon>Actinomycetes</taxon>
        <taxon>Mycobacteriales</taxon>
        <taxon>Mycobacteriaceae</taxon>
        <taxon>Mycobacterium</taxon>
    </lineage>
</organism>
<dbReference type="AlphaFoldDB" id="A0A2S8BHG0"/>
<comment type="caution">
    <text evidence="6">The sequence shown here is derived from an EMBL/GenBank/DDBJ whole genome shotgun (WGS) entry which is preliminary data.</text>
</comment>
<dbReference type="PANTHER" id="PTHR30055:SF220">
    <property type="entry name" value="TETR-FAMILY REGULATORY PROTEIN"/>
    <property type="match status" value="1"/>
</dbReference>
<keyword evidence="3" id="KW-0804">Transcription</keyword>
<reference evidence="6 7" key="1">
    <citation type="journal article" date="2017" name="Int. J. Syst. Evol. Microbiol.">
        <title>Mycobacterium talmoniae sp. nov., a slowly growing mycobacterium isolated from human respiratory samples.</title>
        <authorList>
            <person name="Davidson R.M."/>
            <person name="DeGroote M.A."/>
            <person name="Marola J.L."/>
            <person name="Buss S."/>
            <person name="Jones V."/>
            <person name="McNeil M.R."/>
            <person name="Freifeld A.G."/>
            <person name="Elaine Epperson L."/>
            <person name="Hasan N.A."/>
            <person name="Jackson M."/>
            <person name="Iwen P.C."/>
            <person name="Salfinger M."/>
            <person name="Strong M."/>
        </authorList>
    </citation>
    <scope>NUCLEOTIDE SEQUENCE [LARGE SCALE GENOMIC DNA]</scope>
    <source>
        <strain evidence="6 7">ATCC BAA-2683</strain>
    </source>
</reference>
<dbReference type="GO" id="GO:0003700">
    <property type="term" value="F:DNA-binding transcription factor activity"/>
    <property type="evidence" value="ECO:0007669"/>
    <property type="project" value="TreeGrafter"/>
</dbReference>